<evidence type="ECO:0000259" key="3">
    <source>
        <dbReference type="Pfam" id="PF01467"/>
    </source>
</evidence>
<dbReference type="InterPro" id="IPR004821">
    <property type="entry name" value="Cyt_trans-like"/>
</dbReference>
<keyword evidence="1" id="KW-0547">Nucleotide-binding</keyword>
<dbReference type="Pfam" id="PF01467">
    <property type="entry name" value="CTP_transf_like"/>
    <property type="match status" value="1"/>
</dbReference>
<dbReference type="WBParaSite" id="HNAJ_0001149301-mRNA-1">
    <property type="protein sequence ID" value="HNAJ_0001149301-mRNA-1"/>
    <property type="gene ID" value="HNAJ_0001149301"/>
</dbReference>
<evidence type="ECO:0000313" key="6">
    <source>
        <dbReference type="WBParaSite" id="HNAJ_0001149301-mRNA-1"/>
    </source>
</evidence>
<dbReference type="OrthoDB" id="330671at2759"/>
<keyword evidence="2" id="KW-0067">ATP-binding</keyword>
<dbReference type="AlphaFoldDB" id="A0A158QJB9"/>
<evidence type="ECO:0000313" key="5">
    <source>
        <dbReference type="Proteomes" id="UP000278807"/>
    </source>
</evidence>
<dbReference type="NCBIfam" id="TIGR00125">
    <property type="entry name" value="cyt_tran_rel"/>
    <property type="match status" value="1"/>
</dbReference>
<dbReference type="Gene3D" id="3.40.50.620">
    <property type="entry name" value="HUPs"/>
    <property type="match status" value="1"/>
</dbReference>
<dbReference type="SUPFAM" id="SSF52540">
    <property type="entry name" value="P-loop containing nucleoside triphosphate hydrolases"/>
    <property type="match status" value="1"/>
</dbReference>
<dbReference type="GO" id="GO:0005524">
    <property type="term" value="F:ATP binding"/>
    <property type="evidence" value="ECO:0007669"/>
    <property type="project" value="UniProtKB-KW"/>
</dbReference>
<evidence type="ECO:0000256" key="2">
    <source>
        <dbReference type="ARBA" id="ARBA00022840"/>
    </source>
</evidence>
<gene>
    <name evidence="4" type="ORF">HNAJ_LOCUS11483</name>
</gene>
<proteinExistence type="predicted"/>
<feature type="domain" description="Cytidyltransferase-like" evidence="3">
    <location>
        <begin position="137"/>
        <end position="285"/>
    </location>
</feature>
<dbReference type="STRING" id="102285.A0A158QJB9"/>
<dbReference type="GO" id="GO:0004140">
    <property type="term" value="F:dephospho-CoA kinase activity"/>
    <property type="evidence" value="ECO:0007669"/>
    <property type="project" value="InterPro"/>
</dbReference>
<dbReference type="InterPro" id="IPR027417">
    <property type="entry name" value="P-loop_NTPase"/>
</dbReference>
<dbReference type="Pfam" id="PF01121">
    <property type="entry name" value="CoaE"/>
    <property type="match status" value="1"/>
</dbReference>
<dbReference type="EMBL" id="UZAE01013601">
    <property type="protein sequence ID" value="VDO10556.1"/>
    <property type="molecule type" value="Genomic_DNA"/>
</dbReference>
<reference evidence="4 5" key="2">
    <citation type="submission" date="2018-11" db="EMBL/GenBank/DDBJ databases">
        <authorList>
            <consortium name="Pathogen Informatics"/>
        </authorList>
    </citation>
    <scope>NUCLEOTIDE SEQUENCE [LARGE SCALE GENOMIC DNA]</scope>
</reference>
<keyword evidence="5" id="KW-1185">Reference proteome</keyword>
<accession>A0A158QJB9</accession>
<dbReference type="Gene3D" id="3.40.50.300">
    <property type="entry name" value="P-loop containing nucleotide triphosphate hydrolases"/>
    <property type="match status" value="1"/>
</dbReference>
<evidence type="ECO:0000313" key="4">
    <source>
        <dbReference type="EMBL" id="VDO10556.1"/>
    </source>
</evidence>
<dbReference type="PANTHER" id="PTHR10695">
    <property type="entry name" value="DEPHOSPHO-COA KINASE-RELATED"/>
    <property type="match status" value="1"/>
</dbReference>
<dbReference type="Proteomes" id="UP000278807">
    <property type="component" value="Unassembled WGS sequence"/>
</dbReference>
<dbReference type="SUPFAM" id="SSF52374">
    <property type="entry name" value="Nucleotidylyl transferase"/>
    <property type="match status" value="1"/>
</dbReference>
<sequence length="506" mass="56859">MVNNIGLLIIEGDLNSNRLEQILTHASSLISSELYLAIRPFKSEDHSNGSLKQFISLVYSYASSACPNLDIYISLPPFIHKVCGYDVIITVKINDNPEELVTKVKHLDGTFDPRTMLSDYVQVFEQSKISTFKSVCLGGTFDILHNGHRLLLTLAAMLAESRLLVGVTDSRLLKGKILAPLIQTPENRAACVKNFLEKIGFDINRLEIFFLTDPFGPPAYQPDFNCIIASEETVPGCEKINQIRSDKGFSPLHIEKVDFVGSGGMETLLPKDYTDSKISSSSLRMNLLGRCLLRECVEERQPKGGNWIIGLTGCIASGKSSILKLLQDCSDDRIRVIDVDHLLELFCNQNQGSCENLKTYFGMEIVKRLDASFDMSAYEKTVIISKIQSEIDQVLSETRSKQPVIFLEGSLLFTTGLNCLCDEIWTVYISRSVALSRITKLLETELVKEIGELSSDLKVDWWAPCQRDSGRVPIGQSSVVFCTLWDEEFTRKQTERAWKYFSHHLL</sequence>
<reference evidence="6" key="1">
    <citation type="submission" date="2016-04" db="UniProtKB">
        <authorList>
            <consortium name="WormBaseParasite"/>
        </authorList>
    </citation>
    <scope>IDENTIFICATION</scope>
</reference>
<dbReference type="InterPro" id="IPR001977">
    <property type="entry name" value="Depp_CoAkinase"/>
</dbReference>
<dbReference type="PANTHER" id="PTHR10695:SF46">
    <property type="entry name" value="BIFUNCTIONAL COENZYME A SYNTHASE-RELATED"/>
    <property type="match status" value="1"/>
</dbReference>
<evidence type="ECO:0000256" key="1">
    <source>
        <dbReference type="ARBA" id="ARBA00022741"/>
    </source>
</evidence>
<dbReference type="InterPro" id="IPR014729">
    <property type="entry name" value="Rossmann-like_a/b/a_fold"/>
</dbReference>
<organism evidence="6">
    <name type="scientific">Rodentolepis nana</name>
    <name type="common">Dwarf tapeworm</name>
    <name type="synonym">Hymenolepis nana</name>
    <dbReference type="NCBI Taxonomy" id="102285"/>
    <lineage>
        <taxon>Eukaryota</taxon>
        <taxon>Metazoa</taxon>
        <taxon>Spiralia</taxon>
        <taxon>Lophotrochozoa</taxon>
        <taxon>Platyhelminthes</taxon>
        <taxon>Cestoda</taxon>
        <taxon>Eucestoda</taxon>
        <taxon>Cyclophyllidea</taxon>
        <taxon>Hymenolepididae</taxon>
        <taxon>Rodentolepis</taxon>
    </lineage>
</organism>
<protein>
    <submittedName>
        <fullName evidence="6">CTP_transf_like domain-containing protein</fullName>
    </submittedName>
</protein>
<dbReference type="GO" id="GO:0015937">
    <property type="term" value="P:coenzyme A biosynthetic process"/>
    <property type="evidence" value="ECO:0007669"/>
    <property type="project" value="InterPro"/>
</dbReference>
<name>A0A158QJB9_RODNA</name>